<feature type="compositionally biased region" description="Basic residues" evidence="1">
    <location>
        <begin position="1"/>
        <end position="12"/>
    </location>
</feature>
<dbReference type="KEGG" id="cre:CHLRE_07g332084v5"/>
<evidence type="ECO:0000313" key="3">
    <source>
        <dbReference type="Proteomes" id="UP000006906"/>
    </source>
</evidence>
<feature type="region of interest" description="Disordered" evidence="1">
    <location>
        <begin position="1"/>
        <end position="49"/>
    </location>
</feature>
<dbReference type="GeneID" id="66054066"/>
<dbReference type="RefSeq" id="XP_042922774.1">
    <property type="nucleotide sequence ID" value="XM_043064206.1"/>
</dbReference>
<accession>A0A2K3DJX7</accession>
<dbReference type="Proteomes" id="UP000006906">
    <property type="component" value="Chromosome 7"/>
</dbReference>
<dbReference type="AlphaFoldDB" id="A0A2K3DJX7"/>
<sequence>MRMQCYRRQRRQHLLDPDSFVGNGATKGGVHATASSAAAEKPGGHAPCMLGSPVRTPFLADSPPLASGRPLKL</sequence>
<evidence type="ECO:0000313" key="2">
    <source>
        <dbReference type="EMBL" id="PNW80849.1"/>
    </source>
</evidence>
<protein>
    <submittedName>
        <fullName evidence="2">Uncharacterized protein</fullName>
    </submittedName>
</protein>
<proteinExistence type="predicted"/>
<organism evidence="2 3">
    <name type="scientific">Chlamydomonas reinhardtii</name>
    <name type="common">Chlamydomonas smithii</name>
    <dbReference type="NCBI Taxonomy" id="3055"/>
    <lineage>
        <taxon>Eukaryota</taxon>
        <taxon>Viridiplantae</taxon>
        <taxon>Chlorophyta</taxon>
        <taxon>core chlorophytes</taxon>
        <taxon>Chlorophyceae</taxon>
        <taxon>CS clade</taxon>
        <taxon>Chlamydomonadales</taxon>
        <taxon>Chlamydomonadaceae</taxon>
        <taxon>Chlamydomonas</taxon>
    </lineage>
</organism>
<dbReference type="InParanoid" id="A0A2K3DJX7"/>
<evidence type="ECO:0000256" key="1">
    <source>
        <dbReference type="SAM" id="MobiDB-lite"/>
    </source>
</evidence>
<name>A0A2K3DJX7_CHLRE</name>
<gene>
    <name evidence="2" type="ORF">CHLRE_07g332084v5</name>
</gene>
<dbReference type="Gramene" id="PNW80849">
    <property type="protein sequence ID" value="PNW80849"/>
    <property type="gene ID" value="CHLRE_07g332084v5"/>
</dbReference>
<keyword evidence="3" id="KW-1185">Reference proteome</keyword>
<reference evidence="2 3" key="1">
    <citation type="journal article" date="2007" name="Science">
        <title>The Chlamydomonas genome reveals the evolution of key animal and plant functions.</title>
        <authorList>
            <person name="Merchant S.S."/>
            <person name="Prochnik S.E."/>
            <person name="Vallon O."/>
            <person name="Harris E.H."/>
            <person name="Karpowicz S.J."/>
            <person name="Witman G.B."/>
            <person name="Terry A."/>
            <person name="Salamov A."/>
            <person name="Fritz-Laylin L.K."/>
            <person name="Marechal-Drouard L."/>
            <person name="Marshall W.F."/>
            <person name="Qu L.H."/>
            <person name="Nelson D.R."/>
            <person name="Sanderfoot A.A."/>
            <person name="Spalding M.H."/>
            <person name="Kapitonov V.V."/>
            <person name="Ren Q."/>
            <person name="Ferris P."/>
            <person name="Lindquist E."/>
            <person name="Shapiro H."/>
            <person name="Lucas S.M."/>
            <person name="Grimwood J."/>
            <person name="Schmutz J."/>
            <person name="Cardol P."/>
            <person name="Cerutti H."/>
            <person name="Chanfreau G."/>
            <person name="Chen C.L."/>
            <person name="Cognat V."/>
            <person name="Croft M.T."/>
            <person name="Dent R."/>
            <person name="Dutcher S."/>
            <person name="Fernandez E."/>
            <person name="Fukuzawa H."/>
            <person name="Gonzalez-Ballester D."/>
            <person name="Gonzalez-Halphen D."/>
            <person name="Hallmann A."/>
            <person name="Hanikenne M."/>
            <person name="Hippler M."/>
            <person name="Inwood W."/>
            <person name="Jabbari K."/>
            <person name="Kalanon M."/>
            <person name="Kuras R."/>
            <person name="Lefebvre P.A."/>
            <person name="Lemaire S.D."/>
            <person name="Lobanov A.V."/>
            <person name="Lohr M."/>
            <person name="Manuell A."/>
            <person name="Meier I."/>
            <person name="Mets L."/>
            <person name="Mittag M."/>
            <person name="Mittelmeier T."/>
            <person name="Moroney J.V."/>
            <person name="Moseley J."/>
            <person name="Napoli C."/>
            <person name="Nedelcu A.M."/>
            <person name="Niyogi K."/>
            <person name="Novoselov S.V."/>
            <person name="Paulsen I.T."/>
            <person name="Pazour G."/>
            <person name="Purton S."/>
            <person name="Ral J.P."/>
            <person name="Riano-Pachon D.M."/>
            <person name="Riekhof W."/>
            <person name="Rymarquis L."/>
            <person name="Schroda M."/>
            <person name="Stern D."/>
            <person name="Umen J."/>
            <person name="Willows R."/>
            <person name="Wilson N."/>
            <person name="Zimmer S.L."/>
            <person name="Allmer J."/>
            <person name="Balk J."/>
            <person name="Bisova K."/>
            <person name="Chen C.J."/>
            <person name="Elias M."/>
            <person name="Gendler K."/>
            <person name="Hauser C."/>
            <person name="Lamb M.R."/>
            <person name="Ledford H."/>
            <person name="Long J.C."/>
            <person name="Minagawa J."/>
            <person name="Page M.D."/>
            <person name="Pan J."/>
            <person name="Pootakham W."/>
            <person name="Roje S."/>
            <person name="Rose A."/>
            <person name="Stahlberg E."/>
            <person name="Terauchi A.M."/>
            <person name="Yang P."/>
            <person name="Ball S."/>
            <person name="Bowler C."/>
            <person name="Dieckmann C.L."/>
            <person name="Gladyshev V.N."/>
            <person name="Green P."/>
            <person name="Jorgensen R."/>
            <person name="Mayfield S."/>
            <person name="Mueller-Roeber B."/>
            <person name="Rajamani S."/>
            <person name="Sayre R.T."/>
            <person name="Brokstein P."/>
            <person name="Dubchak I."/>
            <person name="Goodstein D."/>
            <person name="Hornick L."/>
            <person name="Huang Y.W."/>
            <person name="Jhaveri J."/>
            <person name="Luo Y."/>
            <person name="Martinez D."/>
            <person name="Ngau W.C."/>
            <person name="Otillar B."/>
            <person name="Poliakov A."/>
            <person name="Porter A."/>
            <person name="Szajkowski L."/>
            <person name="Werner G."/>
            <person name="Zhou K."/>
            <person name="Grigoriev I.V."/>
            <person name="Rokhsar D.S."/>
            <person name="Grossman A.R."/>
        </authorList>
    </citation>
    <scope>NUCLEOTIDE SEQUENCE [LARGE SCALE GENOMIC DNA]</scope>
    <source>
        <strain evidence="3">CC-503</strain>
    </source>
</reference>
<dbReference type="EMBL" id="CM008968">
    <property type="protein sequence ID" value="PNW80849.1"/>
    <property type="molecule type" value="Genomic_DNA"/>
</dbReference>